<dbReference type="SUPFAM" id="SSF47413">
    <property type="entry name" value="lambda repressor-like DNA-binding domains"/>
    <property type="match status" value="1"/>
</dbReference>
<proteinExistence type="predicted"/>
<dbReference type="Pfam" id="PF13560">
    <property type="entry name" value="HTH_31"/>
    <property type="match status" value="1"/>
</dbReference>
<evidence type="ECO:0000259" key="1">
    <source>
        <dbReference type="Pfam" id="PF19054"/>
    </source>
</evidence>
<evidence type="ECO:0000313" key="3">
    <source>
        <dbReference type="Proteomes" id="UP000215005"/>
    </source>
</evidence>
<dbReference type="AlphaFoldDB" id="A0A223S030"/>
<organism evidence="2 3">
    <name type="scientific">Nocardiopsis gilva YIM 90087</name>
    <dbReference type="NCBI Taxonomy" id="1235441"/>
    <lineage>
        <taxon>Bacteria</taxon>
        <taxon>Bacillati</taxon>
        <taxon>Actinomycetota</taxon>
        <taxon>Actinomycetes</taxon>
        <taxon>Streptosporangiales</taxon>
        <taxon>Nocardiopsidaceae</taxon>
        <taxon>Nocardiopsis</taxon>
    </lineage>
</organism>
<dbReference type="EMBL" id="CP022753">
    <property type="protein sequence ID" value="ASU81481.1"/>
    <property type="molecule type" value="Genomic_DNA"/>
</dbReference>
<dbReference type="GO" id="GO:0003677">
    <property type="term" value="F:DNA binding"/>
    <property type="evidence" value="ECO:0007669"/>
    <property type="project" value="InterPro"/>
</dbReference>
<dbReference type="OrthoDB" id="5177725at2"/>
<sequence length="282" mass="32004">MTRRYSPTVRRRRLSAVLRHLRHQNRLTLEGATDQLEWSRGRLAHMEGNKWTRPDIGNIRQLLDLYKVTDEERREAILELARQSRQRGWWTKFKDVFGTDSLVGFESEASVISTYQPIVIPGLLQTRGYAAASASASLTRPEEINRTVDARIARQEVLAGEQPPTVRAIIDESTLHRLPVEDGVAAGQIRHLIDQAQNPDITIQVLPFSAGLHPGISGPFVLLDFPDEMDAPIAFLEARTDALFLEEDDEVKEYRQVFDRLQAIAKSQSESIELMESLINKL</sequence>
<accession>A0A223S030</accession>
<reference evidence="2 3" key="1">
    <citation type="submission" date="2017-08" db="EMBL/GenBank/DDBJ databases">
        <title>The complete genome sequence of Nocardiopsis gilva YIM 90087.</title>
        <authorList>
            <person name="Yin M."/>
            <person name="Tang S."/>
        </authorList>
    </citation>
    <scope>NUCLEOTIDE SEQUENCE [LARGE SCALE GENOMIC DNA]</scope>
    <source>
        <strain evidence="2 3">YIM 90087</strain>
    </source>
</reference>
<dbReference type="RefSeq" id="WP_026125939.1">
    <property type="nucleotide sequence ID" value="NZ_ANBG01000245.1"/>
</dbReference>
<dbReference type="InterPro" id="IPR043917">
    <property type="entry name" value="DUF5753"/>
</dbReference>
<feature type="domain" description="DUF5753" evidence="1">
    <location>
        <begin position="101"/>
        <end position="276"/>
    </location>
</feature>
<evidence type="ECO:0000313" key="2">
    <source>
        <dbReference type="EMBL" id="ASU81481.1"/>
    </source>
</evidence>
<dbReference type="InterPro" id="IPR010982">
    <property type="entry name" value="Lambda_DNA-bd_dom_sf"/>
</dbReference>
<dbReference type="Proteomes" id="UP000215005">
    <property type="component" value="Chromosome"/>
</dbReference>
<dbReference type="Pfam" id="PF19054">
    <property type="entry name" value="DUF5753"/>
    <property type="match status" value="1"/>
</dbReference>
<gene>
    <name evidence="2" type="ORF">CDO52_00615</name>
</gene>
<dbReference type="KEGG" id="ngv:CDO52_00615"/>
<protein>
    <submittedName>
        <fullName evidence="2">XRE family transcriptional regulator</fullName>
    </submittedName>
</protein>
<keyword evidence="3" id="KW-1185">Reference proteome</keyword>
<name>A0A223S030_9ACTN</name>